<organism evidence="5 6">
    <name type="scientific">Sphingobacterium olei</name>
    <dbReference type="NCBI Taxonomy" id="2571155"/>
    <lineage>
        <taxon>Bacteria</taxon>
        <taxon>Pseudomonadati</taxon>
        <taxon>Bacteroidota</taxon>
        <taxon>Sphingobacteriia</taxon>
        <taxon>Sphingobacteriales</taxon>
        <taxon>Sphingobacteriaceae</taxon>
        <taxon>Sphingobacterium</taxon>
    </lineage>
</organism>
<keyword evidence="1" id="KW-0805">Transcription regulation</keyword>
<evidence type="ECO:0000256" key="1">
    <source>
        <dbReference type="ARBA" id="ARBA00023015"/>
    </source>
</evidence>
<dbReference type="Gene3D" id="1.10.10.60">
    <property type="entry name" value="Homeodomain-like"/>
    <property type="match status" value="1"/>
</dbReference>
<dbReference type="EMBL" id="SUME01000007">
    <property type="protein sequence ID" value="TJZ53691.1"/>
    <property type="molecule type" value="Genomic_DNA"/>
</dbReference>
<reference evidence="5 6" key="1">
    <citation type="submission" date="2019-04" db="EMBL/GenBank/DDBJ databases">
        <title>Sphingobacterium olei sp. nov., isolated from oil-contaminated soil.</title>
        <authorList>
            <person name="Liu B."/>
        </authorList>
    </citation>
    <scope>NUCLEOTIDE SEQUENCE [LARGE SCALE GENOMIC DNA]</scope>
    <source>
        <strain evidence="5 6">HAL-9</strain>
    </source>
</reference>
<dbReference type="OrthoDB" id="9816214at2"/>
<dbReference type="SUPFAM" id="SSF46689">
    <property type="entry name" value="Homeodomain-like"/>
    <property type="match status" value="1"/>
</dbReference>
<evidence type="ECO:0000256" key="2">
    <source>
        <dbReference type="ARBA" id="ARBA00023125"/>
    </source>
</evidence>
<accession>A0A4U0NHJ3</accession>
<proteinExistence type="predicted"/>
<name>A0A4U0NHJ3_9SPHI</name>
<evidence type="ECO:0000259" key="4">
    <source>
        <dbReference type="PROSITE" id="PS01124"/>
    </source>
</evidence>
<dbReference type="PANTHER" id="PTHR43280">
    <property type="entry name" value="ARAC-FAMILY TRANSCRIPTIONAL REGULATOR"/>
    <property type="match status" value="1"/>
</dbReference>
<keyword evidence="6" id="KW-1185">Reference proteome</keyword>
<dbReference type="RefSeq" id="WP_136902482.1">
    <property type="nucleotide sequence ID" value="NZ_SUME01000007.1"/>
</dbReference>
<sequence>MKKDSPYIIHSISELHSFFDLKKPTHPLVSVINLSEVTNRLSEEIQPIVYTFYTVFLKKNCNASIKYGQKYYDFNDGIMVFFAPNQMFTIESYSSSKAEGWMLVFHPDFIKNTFLSNKINGYGFFSYEISEALHTSDAEENIIGGLMQNLLLEIEKSIDHYTQDVVISHIDLLLNYCNRFHNRQFITRKASNNEILVKLENLLNTYFDNKLPEESGIPSVRYLSQQLNVSASYLSDMLRAYTGQNTQQHIHNKLIDKAKELLGTTSLSVAEIAYQLGFEHPQSFHKLFKSKTAISPLKFRQSMN</sequence>
<gene>
    <name evidence="5" type="ORF">FAZ15_16820</name>
</gene>
<protein>
    <submittedName>
        <fullName evidence="5">AraC family transcriptional regulator</fullName>
    </submittedName>
</protein>
<evidence type="ECO:0000256" key="3">
    <source>
        <dbReference type="ARBA" id="ARBA00023163"/>
    </source>
</evidence>
<dbReference type="GO" id="GO:0043565">
    <property type="term" value="F:sequence-specific DNA binding"/>
    <property type="evidence" value="ECO:0007669"/>
    <property type="project" value="InterPro"/>
</dbReference>
<dbReference type="PROSITE" id="PS01124">
    <property type="entry name" value="HTH_ARAC_FAMILY_2"/>
    <property type="match status" value="1"/>
</dbReference>
<dbReference type="Pfam" id="PF12833">
    <property type="entry name" value="HTH_18"/>
    <property type="match status" value="1"/>
</dbReference>
<dbReference type="SMART" id="SM00342">
    <property type="entry name" value="HTH_ARAC"/>
    <property type="match status" value="1"/>
</dbReference>
<dbReference type="AlphaFoldDB" id="A0A4U0NHJ3"/>
<dbReference type="Proteomes" id="UP000306808">
    <property type="component" value="Unassembled WGS sequence"/>
</dbReference>
<comment type="caution">
    <text evidence="5">The sequence shown here is derived from an EMBL/GenBank/DDBJ whole genome shotgun (WGS) entry which is preliminary data.</text>
</comment>
<keyword evidence="2" id="KW-0238">DNA-binding</keyword>
<feature type="domain" description="HTH araC/xylS-type" evidence="4">
    <location>
        <begin position="201"/>
        <end position="302"/>
    </location>
</feature>
<dbReference type="GO" id="GO:0003700">
    <property type="term" value="F:DNA-binding transcription factor activity"/>
    <property type="evidence" value="ECO:0007669"/>
    <property type="project" value="InterPro"/>
</dbReference>
<evidence type="ECO:0000313" key="6">
    <source>
        <dbReference type="Proteomes" id="UP000306808"/>
    </source>
</evidence>
<keyword evidence="3" id="KW-0804">Transcription</keyword>
<evidence type="ECO:0000313" key="5">
    <source>
        <dbReference type="EMBL" id="TJZ53691.1"/>
    </source>
</evidence>
<dbReference type="InterPro" id="IPR018060">
    <property type="entry name" value="HTH_AraC"/>
</dbReference>
<dbReference type="InterPro" id="IPR009057">
    <property type="entry name" value="Homeodomain-like_sf"/>
</dbReference>
<dbReference type="PANTHER" id="PTHR43280:SF32">
    <property type="entry name" value="TRANSCRIPTIONAL REGULATORY PROTEIN"/>
    <property type="match status" value="1"/>
</dbReference>